<evidence type="ECO:0000256" key="1">
    <source>
        <dbReference type="SAM" id="MobiDB-lite"/>
    </source>
</evidence>
<accession>J0CUR0</accession>
<protein>
    <recommendedName>
        <fullName evidence="3">F-box domain-containing protein</fullName>
    </recommendedName>
</protein>
<dbReference type="InParanoid" id="J0CUR0"/>
<sequence>MPPELLTVALAYLGLRDLIMASHVCGFWRDVALRSACLWTHISWANQSVDGLAHLLRRSRRLPIHLDLVVNLRDSTSDVAAMTHVTSHLSHILTLHVTICVSEGYTARMCNANSSYRPLNAEADIALALSNPAPVLEVLSVRIRPQCFYMSLPEFLFSEEAPRLCTVKLYGNFFGLPAYDRRLVPVRLSVLTHIKQLELASSDSLEILLSLWSHLGCLEKLVLLDGQRSRPTDVAGSHSPGWPRFPANLSHLILGLRGPSIALVLRCLSARSVQNIRIAYYPAVFTTLCHAGILTCERGSLDRLTIDGGDARDSLTISFGGASTKSVVIENVPRGSSAWLQGQPFEYITELSMDERAIIRAMLPKVTAIRIKIAACSDPGSPSILDWPWLVRGGRKQPLLFGPNRLGLRAASGALEWARAGVEALKRAVLEIATPSRPQIAGVIAPNNGDMTTPSPFYGAGDARIDEAFVPHTIGQQGVQAAAFEYAARAHPIDMPGAHVYGMNHEHDKRAFDLQHGQATPFEASVPFYGTDDGRIGTVTRRTSVPINDAPGAPFSGAFDQQHAQSSPLAMAFPTDSNALDPPTDWYGMGGERADGNLDQLRNQPRSPTVAFSTGAQFYGTGDTRADGTSDGRADRTFDSPHVQPSTPALVFAKNAPAIDALGARLDSFGGAGFGLVSAGGATSDWQLNAGLFQPADWVSTRHGPLVQQVSASGATFERTYRDAPFQPGVETVQRADFGAARHGALVQPSGADSATFDGAYYDALFQPGVEGVQRADLGAARHGALVQPGGAEGATRDIDSARRAALAQPGPVGAASGNVPRIPFDLTEYKFDDPDIVKILTCVRKFQDHNVPELVRQLALTAAAWAERLPSKKSQK</sequence>
<dbReference type="PROSITE" id="PS50181">
    <property type="entry name" value="FBOX"/>
    <property type="match status" value="1"/>
</dbReference>
<name>J0CUR0_AURST</name>
<evidence type="ECO:0000313" key="5">
    <source>
        <dbReference type="Proteomes" id="UP000006514"/>
    </source>
</evidence>
<organism evidence="4 5">
    <name type="scientific">Auricularia subglabra (strain TFB-10046 / SS5)</name>
    <name type="common">White-rot fungus</name>
    <name type="synonym">Auricularia delicata (strain TFB10046)</name>
    <dbReference type="NCBI Taxonomy" id="717982"/>
    <lineage>
        <taxon>Eukaryota</taxon>
        <taxon>Fungi</taxon>
        <taxon>Dikarya</taxon>
        <taxon>Basidiomycota</taxon>
        <taxon>Agaricomycotina</taxon>
        <taxon>Agaricomycetes</taxon>
        <taxon>Auriculariales</taxon>
        <taxon>Auriculariaceae</taxon>
        <taxon>Auricularia</taxon>
    </lineage>
</organism>
<dbReference type="InterPro" id="IPR036047">
    <property type="entry name" value="F-box-like_dom_sf"/>
</dbReference>
<evidence type="ECO:0000313" key="4">
    <source>
        <dbReference type="EMBL" id="EJD34083.1"/>
    </source>
</evidence>
<reference evidence="5" key="1">
    <citation type="journal article" date="2012" name="Science">
        <title>The Paleozoic origin of enzymatic lignin decomposition reconstructed from 31 fungal genomes.</title>
        <authorList>
            <person name="Floudas D."/>
            <person name="Binder M."/>
            <person name="Riley R."/>
            <person name="Barry K."/>
            <person name="Blanchette R.A."/>
            <person name="Henrissat B."/>
            <person name="Martinez A.T."/>
            <person name="Otillar R."/>
            <person name="Spatafora J.W."/>
            <person name="Yadav J.S."/>
            <person name="Aerts A."/>
            <person name="Benoit I."/>
            <person name="Boyd A."/>
            <person name="Carlson A."/>
            <person name="Copeland A."/>
            <person name="Coutinho P.M."/>
            <person name="de Vries R.P."/>
            <person name="Ferreira P."/>
            <person name="Findley K."/>
            <person name="Foster B."/>
            <person name="Gaskell J."/>
            <person name="Glotzer D."/>
            <person name="Gorecki P."/>
            <person name="Heitman J."/>
            <person name="Hesse C."/>
            <person name="Hori C."/>
            <person name="Igarashi K."/>
            <person name="Jurgens J.A."/>
            <person name="Kallen N."/>
            <person name="Kersten P."/>
            <person name="Kohler A."/>
            <person name="Kuees U."/>
            <person name="Kumar T.K.A."/>
            <person name="Kuo A."/>
            <person name="LaButti K."/>
            <person name="Larrondo L.F."/>
            <person name="Lindquist E."/>
            <person name="Ling A."/>
            <person name="Lombard V."/>
            <person name="Lucas S."/>
            <person name="Lundell T."/>
            <person name="Martin R."/>
            <person name="McLaughlin D.J."/>
            <person name="Morgenstern I."/>
            <person name="Morin E."/>
            <person name="Murat C."/>
            <person name="Nagy L.G."/>
            <person name="Nolan M."/>
            <person name="Ohm R.A."/>
            <person name="Patyshakuliyeva A."/>
            <person name="Rokas A."/>
            <person name="Ruiz-Duenas F.J."/>
            <person name="Sabat G."/>
            <person name="Salamov A."/>
            <person name="Samejima M."/>
            <person name="Schmutz J."/>
            <person name="Slot J.C."/>
            <person name="St John F."/>
            <person name="Stenlid J."/>
            <person name="Sun H."/>
            <person name="Sun S."/>
            <person name="Syed K."/>
            <person name="Tsang A."/>
            <person name="Wiebenga A."/>
            <person name="Young D."/>
            <person name="Pisabarro A."/>
            <person name="Eastwood D.C."/>
            <person name="Martin F."/>
            <person name="Cullen D."/>
            <person name="Grigoriev I.V."/>
            <person name="Hibbett D.S."/>
        </authorList>
    </citation>
    <scope>NUCLEOTIDE SEQUENCE [LARGE SCALE GENOMIC DNA]</scope>
    <source>
        <strain evidence="5">TFB10046</strain>
    </source>
</reference>
<feature type="signal peptide" evidence="2">
    <location>
        <begin position="1"/>
        <end position="21"/>
    </location>
</feature>
<dbReference type="KEGG" id="adl:AURDEDRAFT_176867"/>
<dbReference type="InterPro" id="IPR001810">
    <property type="entry name" value="F-box_dom"/>
</dbReference>
<evidence type="ECO:0000259" key="3">
    <source>
        <dbReference type="PROSITE" id="PS50181"/>
    </source>
</evidence>
<dbReference type="Pfam" id="PF12937">
    <property type="entry name" value="F-box-like"/>
    <property type="match status" value="1"/>
</dbReference>
<dbReference type="Gene3D" id="1.20.1280.50">
    <property type="match status" value="1"/>
</dbReference>
<gene>
    <name evidence="4" type="ORF">AURDEDRAFT_176867</name>
</gene>
<evidence type="ECO:0000256" key="2">
    <source>
        <dbReference type="SAM" id="SignalP"/>
    </source>
</evidence>
<dbReference type="OrthoDB" id="3352270at2759"/>
<keyword evidence="2" id="KW-0732">Signal</keyword>
<proteinExistence type="predicted"/>
<keyword evidence="5" id="KW-1185">Reference proteome</keyword>
<feature type="region of interest" description="Disordered" evidence="1">
    <location>
        <begin position="611"/>
        <end position="645"/>
    </location>
</feature>
<feature type="compositionally biased region" description="Basic and acidic residues" evidence="1">
    <location>
        <begin position="624"/>
        <end position="639"/>
    </location>
</feature>
<dbReference type="EMBL" id="JH688008">
    <property type="protein sequence ID" value="EJD34083.1"/>
    <property type="molecule type" value="Genomic_DNA"/>
</dbReference>
<dbReference type="SUPFAM" id="SSF81383">
    <property type="entry name" value="F-box domain"/>
    <property type="match status" value="1"/>
</dbReference>
<feature type="chain" id="PRO_5003732572" description="F-box domain-containing protein" evidence="2">
    <location>
        <begin position="22"/>
        <end position="877"/>
    </location>
</feature>
<feature type="domain" description="F-box" evidence="3">
    <location>
        <begin position="1"/>
        <end position="42"/>
    </location>
</feature>
<dbReference type="AlphaFoldDB" id="J0CUR0"/>
<dbReference type="Proteomes" id="UP000006514">
    <property type="component" value="Unassembled WGS sequence"/>
</dbReference>